<name>A0A2P2SX06_9PEZI</name>
<feature type="compositionally biased region" description="Polar residues" evidence="1">
    <location>
        <begin position="620"/>
        <end position="638"/>
    </location>
</feature>
<organism evidence="2 3">
    <name type="scientific">Pseudogymnoascus verrucosus</name>
    <dbReference type="NCBI Taxonomy" id="342668"/>
    <lineage>
        <taxon>Eukaryota</taxon>
        <taxon>Fungi</taxon>
        <taxon>Dikarya</taxon>
        <taxon>Ascomycota</taxon>
        <taxon>Pezizomycotina</taxon>
        <taxon>Leotiomycetes</taxon>
        <taxon>Thelebolales</taxon>
        <taxon>Thelebolaceae</taxon>
        <taxon>Pseudogymnoascus</taxon>
    </lineage>
</organism>
<dbReference type="STRING" id="342668.A0A2P2SX06"/>
<sequence length="848" mass="91989">MASESPPPQSQKGASESPPPPPQSLKGELWDTVPNTLLAREAIKRVDLKECNLTDDAIMKILVNKSERTITGANIWRFNENVFLKGGYLKSRHKGRGAPALAPDGTVMTVLAGAHRTTKILLHGGDLSLPVGEWTIENYQARSDHPNYNEWLSKIKWTTADALRAGIPLASINATVTIPAKHVQQTPSEPEKNSDALREKKEDSPQLNNTDGLRNEVQPDNTNDSMNQSQENRTASHSVTPPETPLEETPSEYATLPSTYSEITTLNSATPEPSPGANRSEVYASEPVAFKPAASESVTSELPIAELAPSEPTISGPVTSQLITLKPVTPQTATSELAVSKPTVSEPVVSDPAASEPAESDLAASEPATLEPVVSETATSRLSVSKLVSSEPAASDPAASEPIASESTTFESATLELVTSEPVVSKPTVSESGALQPVTPEFTIPEPTTVERSASEPVTTRPTASEPEPAALELVASKRAASEPIPLESFASISIGSKINSPEVPKPSIMQSQAPASVQKQSASPDPALMKTGPKSTVGLGIDTGSIEQTTPKHSVSMFRQQSNPRQRSLEIPETPPPSAHHPVNSETHMPRERTPAISPEASGMKNNHATRSTERSNLHSHATTQPASVTNQETLSRTPPPTPASNGPLKRKATEPLDRLLTFYVGDGKPEDMETFNFSEHKLGENAPEFYEQFKGTGRRVKNANGLVYDIVEQPKLFEAMLHWIDKRKVMTRPYFAPYDLECYYLDLYVAAVNYELPGLCNAVIDKLYDWHRNSIVQFQMIDKVYLITQPGDGLRRFHFGCMMGLTTEEFENTSIEQTGVVIDLFAVSKANWGGMKAKEAYHDSLR</sequence>
<dbReference type="AlphaFoldDB" id="A0A2P2SX06"/>
<dbReference type="EMBL" id="KV460206">
    <property type="protein sequence ID" value="OBU01370.1"/>
    <property type="molecule type" value="Genomic_DNA"/>
</dbReference>
<feature type="compositionally biased region" description="Low complexity" evidence="1">
    <location>
        <begin position="389"/>
        <end position="407"/>
    </location>
</feature>
<feature type="compositionally biased region" description="Polar residues" evidence="1">
    <location>
        <begin position="450"/>
        <end position="463"/>
    </location>
</feature>
<feature type="compositionally biased region" description="Polar residues" evidence="1">
    <location>
        <begin position="376"/>
        <end position="388"/>
    </location>
</feature>
<gene>
    <name evidence="2" type="ORF">VE01_00234</name>
</gene>
<evidence type="ECO:0000313" key="3">
    <source>
        <dbReference type="Proteomes" id="UP000091956"/>
    </source>
</evidence>
<protein>
    <recommendedName>
        <fullName evidence="4">BTB domain-containing protein</fullName>
    </recommendedName>
</protein>
<evidence type="ECO:0000256" key="1">
    <source>
        <dbReference type="SAM" id="MobiDB-lite"/>
    </source>
</evidence>
<dbReference type="RefSeq" id="XP_018135102.1">
    <property type="nucleotide sequence ID" value="XM_018269766.2"/>
</dbReference>
<feature type="compositionally biased region" description="Polar residues" evidence="1">
    <location>
        <begin position="205"/>
        <end position="239"/>
    </location>
</feature>
<reference evidence="3" key="2">
    <citation type="journal article" date="2018" name="Nat. Commun.">
        <title>Extreme sensitivity to ultraviolet light in the fungal pathogen causing white-nose syndrome of bats.</title>
        <authorList>
            <person name="Palmer J.M."/>
            <person name="Drees K.P."/>
            <person name="Foster J.T."/>
            <person name="Lindner D.L."/>
        </authorList>
    </citation>
    <scope>NUCLEOTIDE SEQUENCE [LARGE SCALE GENOMIC DNA]</scope>
    <source>
        <strain evidence="3">UAMH 10579</strain>
    </source>
</reference>
<reference evidence="2 3" key="1">
    <citation type="submission" date="2016-03" db="EMBL/GenBank/DDBJ databases">
        <title>Comparative genomics of Pseudogymnoascus destructans, the fungus causing white-nose syndrome of bats.</title>
        <authorList>
            <person name="Palmer J.M."/>
            <person name="Drees K.P."/>
            <person name="Foster J.T."/>
            <person name="Lindner D.L."/>
        </authorList>
    </citation>
    <scope>NUCLEOTIDE SEQUENCE [LARGE SCALE GENOMIC DNA]</scope>
    <source>
        <strain evidence="2 3">UAMH 10579</strain>
    </source>
</reference>
<accession>A0A2P2SX06</accession>
<dbReference type="GeneID" id="28833620"/>
<feature type="region of interest" description="Disordered" evidence="1">
    <location>
        <begin position="180"/>
        <end position="253"/>
    </location>
</feature>
<evidence type="ECO:0008006" key="4">
    <source>
        <dbReference type="Google" id="ProtNLM"/>
    </source>
</evidence>
<keyword evidence="3" id="KW-1185">Reference proteome</keyword>
<dbReference type="Proteomes" id="UP000091956">
    <property type="component" value="Unassembled WGS sequence"/>
</dbReference>
<proteinExistence type="predicted"/>
<feature type="region of interest" description="Disordered" evidence="1">
    <location>
        <begin position="330"/>
        <end position="654"/>
    </location>
</feature>
<evidence type="ECO:0000313" key="2">
    <source>
        <dbReference type="EMBL" id="OBU01370.1"/>
    </source>
</evidence>
<feature type="compositionally biased region" description="Polar residues" evidence="1">
    <location>
        <begin position="509"/>
        <end position="524"/>
    </location>
</feature>
<feature type="compositionally biased region" description="Polar residues" evidence="1">
    <location>
        <begin position="546"/>
        <end position="567"/>
    </location>
</feature>
<feature type="region of interest" description="Disordered" evidence="1">
    <location>
        <begin position="1"/>
        <end position="28"/>
    </location>
</feature>
<feature type="compositionally biased region" description="Basic and acidic residues" evidence="1">
    <location>
        <begin position="189"/>
        <end position="204"/>
    </location>
</feature>
<dbReference type="OrthoDB" id="3440002at2759"/>
<feature type="compositionally biased region" description="Polar residues" evidence="1">
    <location>
        <begin position="491"/>
        <end position="500"/>
    </location>
</feature>